<dbReference type="Proteomes" id="UP001299012">
    <property type="component" value="Unassembled WGS sequence"/>
</dbReference>
<protein>
    <recommendedName>
        <fullName evidence="3">Minor tail protein</fullName>
    </recommendedName>
</protein>
<keyword evidence="2" id="KW-1185">Reference proteome</keyword>
<sequence length="223" mass="22841">MADYVVRPTDGLWGVAPGTVVTFWDSITDGTQYTDLLDALGAPITQVTTDTNGFIPSFSGPVDVPGMWADAGGTSRAWIAARDGSAGPSSNIGRIQQVIKALDTPRSNTASPAADPHLTLPVEANATYDVELIGVWSNGGGGLRATWAVPVGTSMVWTDNDGVGVTTPAGVVTFTATTGTCFKGTLVVADTAGALTLLWAQNTSNAAATILRAGCSLKLVRTA</sequence>
<dbReference type="RefSeq" id="WP_143649720.1">
    <property type="nucleotide sequence ID" value="NZ_JAKKZF010000005.1"/>
</dbReference>
<gene>
    <name evidence="1" type="ORF">L0F81_02825</name>
</gene>
<evidence type="ECO:0000313" key="1">
    <source>
        <dbReference type="EMBL" id="MCG0062230.1"/>
    </source>
</evidence>
<name>A0ABS9J9J9_9ACTN</name>
<proteinExistence type="predicted"/>
<accession>A0ABS9J9J9</accession>
<dbReference type="EMBL" id="JAKKZF010000005">
    <property type="protein sequence ID" value="MCG0062230.1"/>
    <property type="molecule type" value="Genomic_DNA"/>
</dbReference>
<comment type="caution">
    <text evidence="1">The sequence shown here is derived from an EMBL/GenBank/DDBJ whole genome shotgun (WGS) entry which is preliminary data.</text>
</comment>
<evidence type="ECO:0000313" key="2">
    <source>
        <dbReference type="Proteomes" id="UP001299012"/>
    </source>
</evidence>
<reference evidence="1 2" key="1">
    <citation type="submission" date="2022-01" db="EMBL/GenBank/DDBJ databases">
        <title>Draft Genome Sequences of Seven Type Strains of the Genus Streptomyces.</title>
        <authorList>
            <person name="Aziz S."/>
            <person name="Coretto E."/>
            <person name="Chronakova A."/>
            <person name="Sproer C."/>
            <person name="Huber K."/>
            <person name="Nouioui I."/>
            <person name="Gross H."/>
        </authorList>
    </citation>
    <scope>NUCLEOTIDE SEQUENCE [LARGE SCALE GENOMIC DNA]</scope>
    <source>
        <strain evidence="1 2">DSM 41685</strain>
    </source>
</reference>
<organism evidence="1 2">
    <name type="scientific">Streptomyces tricolor</name>
    <dbReference type="NCBI Taxonomy" id="68277"/>
    <lineage>
        <taxon>Bacteria</taxon>
        <taxon>Bacillati</taxon>
        <taxon>Actinomycetota</taxon>
        <taxon>Actinomycetes</taxon>
        <taxon>Kitasatosporales</taxon>
        <taxon>Streptomycetaceae</taxon>
        <taxon>Streptomyces</taxon>
        <taxon>Streptomyces violaceoruber group</taxon>
    </lineage>
</organism>
<evidence type="ECO:0008006" key="3">
    <source>
        <dbReference type="Google" id="ProtNLM"/>
    </source>
</evidence>